<dbReference type="PANTHER" id="PTHR22028:SF4">
    <property type="entry name" value="PROTEIN SFI1 HOMOLOG"/>
    <property type="match status" value="1"/>
</dbReference>
<evidence type="ECO:0000313" key="2">
    <source>
        <dbReference type="Proteomes" id="UP000515135"/>
    </source>
</evidence>
<dbReference type="Proteomes" id="UP000515135">
    <property type="component" value="Unplaced"/>
</dbReference>
<gene>
    <name evidence="3" type="primary">LOC109486643</name>
</gene>
<reference evidence="3" key="1">
    <citation type="submission" date="2025-08" db="UniProtKB">
        <authorList>
            <consortium name="RefSeq"/>
        </authorList>
    </citation>
    <scope>IDENTIFICATION</scope>
    <source>
        <tissue evidence="3">Gonad</tissue>
    </source>
</reference>
<dbReference type="GeneID" id="109486643"/>
<proteinExistence type="predicted"/>
<evidence type="ECO:0000256" key="1">
    <source>
        <dbReference type="SAM" id="MobiDB-lite"/>
    </source>
</evidence>
<accession>A0A6P5A8W7</accession>
<dbReference type="KEGG" id="bbel:109486643"/>
<feature type="region of interest" description="Disordered" evidence="1">
    <location>
        <begin position="255"/>
        <end position="283"/>
    </location>
</feature>
<evidence type="ECO:0000313" key="3">
    <source>
        <dbReference type="RefSeq" id="XP_019646058.1"/>
    </source>
</evidence>
<dbReference type="AlphaFoldDB" id="A0A6P5A8W7"/>
<dbReference type="GO" id="GO:0019902">
    <property type="term" value="F:phosphatase binding"/>
    <property type="evidence" value="ECO:0007669"/>
    <property type="project" value="TreeGrafter"/>
</dbReference>
<protein>
    <submittedName>
        <fullName evidence="3">Protein SFI1 homolog</fullName>
    </submittedName>
</protein>
<dbReference type="RefSeq" id="XP_019646058.1">
    <property type="nucleotide sequence ID" value="XM_019790499.1"/>
</dbReference>
<organism evidence="2 3">
    <name type="scientific">Branchiostoma belcheri</name>
    <name type="common">Amphioxus</name>
    <dbReference type="NCBI Taxonomy" id="7741"/>
    <lineage>
        <taxon>Eukaryota</taxon>
        <taxon>Metazoa</taxon>
        <taxon>Chordata</taxon>
        <taxon>Cephalochordata</taxon>
        <taxon>Leptocardii</taxon>
        <taxon>Amphioxiformes</taxon>
        <taxon>Branchiostomatidae</taxon>
        <taxon>Branchiostoma</taxon>
    </lineage>
</organism>
<feature type="region of interest" description="Disordered" evidence="1">
    <location>
        <begin position="1"/>
        <end position="20"/>
    </location>
</feature>
<sequence>MGRTRDVSSAQRGRKTIRSRPPDVHYTWNRGGRLKEIRIRHIARKYLHMWIRNTFGRVKPSVARVLHEKRLKKKAFSEWKDMWWELRKEWKLLIRAEYHNRYRVASVVWQAWRQYVKRRRVRKAKMALAVEHDSKKHLEAAWEAWRMYVQVRRTKLVMYRVAANRANLCIQRRMWRTWQARLIQAREEEEQRLVALQHWAYVLTLNTWQRWVKALQQRKQEKQKMETAKRLQHQIITRRCLTAWQMYLTVRRDKRQRRENGQGQMAEEDPHTGCGGSKPPWPP</sequence>
<dbReference type="InterPro" id="IPR052270">
    <property type="entry name" value="CACF_protein"/>
</dbReference>
<dbReference type="OrthoDB" id="195843at2759"/>
<name>A0A6P5A8W7_BRABE</name>
<dbReference type="PANTHER" id="PTHR22028">
    <property type="entry name" value="SFI1 SPINDLE BODY DOMAIN-CONTAINING PROTEIN-RELATED"/>
    <property type="match status" value="1"/>
</dbReference>
<keyword evidence="2" id="KW-1185">Reference proteome</keyword>